<proteinExistence type="predicted"/>
<dbReference type="Pfam" id="PF11390">
    <property type="entry name" value="FdsD"/>
    <property type="match status" value="1"/>
</dbReference>
<dbReference type="EMBL" id="SIUB01000009">
    <property type="protein sequence ID" value="TBN47919.1"/>
    <property type="molecule type" value="Genomic_DNA"/>
</dbReference>
<feature type="region of interest" description="Disordered" evidence="1">
    <location>
        <begin position="1"/>
        <end position="22"/>
    </location>
</feature>
<organism evidence="2 3">
    <name type="scientific">Hansschlegelia quercus</name>
    <dbReference type="NCBI Taxonomy" id="2528245"/>
    <lineage>
        <taxon>Bacteria</taxon>
        <taxon>Pseudomonadati</taxon>
        <taxon>Pseudomonadota</taxon>
        <taxon>Alphaproteobacteria</taxon>
        <taxon>Hyphomicrobiales</taxon>
        <taxon>Methylopilaceae</taxon>
        <taxon>Hansschlegelia</taxon>
    </lineage>
</organism>
<evidence type="ECO:0000313" key="2">
    <source>
        <dbReference type="EMBL" id="TBN47919.1"/>
    </source>
</evidence>
<feature type="compositionally biased region" description="Basic and acidic residues" evidence="1">
    <location>
        <begin position="95"/>
        <end position="109"/>
    </location>
</feature>
<evidence type="ECO:0000313" key="3">
    <source>
        <dbReference type="Proteomes" id="UP000291613"/>
    </source>
</evidence>
<dbReference type="OrthoDB" id="7409377at2"/>
<accession>A0A4Q9GA96</accession>
<protein>
    <recommendedName>
        <fullName evidence="4">Formate dehydrogenase</fullName>
    </recommendedName>
</protein>
<evidence type="ECO:0000256" key="1">
    <source>
        <dbReference type="SAM" id="MobiDB-lite"/>
    </source>
</evidence>
<feature type="region of interest" description="Disordered" evidence="1">
    <location>
        <begin position="94"/>
        <end position="139"/>
    </location>
</feature>
<feature type="compositionally biased region" description="Basic and acidic residues" evidence="1">
    <location>
        <begin position="119"/>
        <end position="139"/>
    </location>
</feature>
<reference evidence="2 3" key="1">
    <citation type="submission" date="2019-02" db="EMBL/GenBank/DDBJ databases">
        <title>Hansschlegelia quercus sp. nov., a novel methylotrophic bacterium from buds of oak (Quercus robur L.).</title>
        <authorList>
            <person name="Agafonova N.V."/>
            <person name="Kaparullina E.N."/>
            <person name="Grouzdev D.S."/>
            <person name="Doronina N.V."/>
        </authorList>
    </citation>
    <scope>NUCLEOTIDE SEQUENCE [LARGE SCALE GENOMIC DNA]</scope>
    <source>
        <strain evidence="2 3">Dub</strain>
    </source>
</reference>
<evidence type="ECO:0008006" key="4">
    <source>
        <dbReference type="Google" id="ProtNLM"/>
    </source>
</evidence>
<dbReference type="AlphaFoldDB" id="A0A4Q9GA96"/>
<gene>
    <name evidence="2" type="ORF">EYR15_14965</name>
</gene>
<name>A0A4Q9GA96_9HYPH</name>
<comment type="caution">
    <text evidence="2">The sequence shown here is derived from an EMBL/GenBank/DDBJ whole genome shotgun (WGS) entry which is preliminary data.</text>
</comment>
<dbReference type="Proteomes" id="UP000291613">
    <property type="component" value="Unassembled WGS sequence"/>
</dbReference>
<dbReference type="InterPro" id="IPR021074">
    <property type="entry name" value="Formate_DH_dsu"/>
</dbReference>
<sequence>MSAQQGSAEVVESLGEHQEDHPHKSTLDRLIYMGNQIGWFFKSQPEEKVVPGILDHIQHFWDPRMRSEIFRHLDNGGAGLEPPVLEALTILKQAAEGKRPTRGEAEKVPTDQPRTGEAAQDHDGPTKDKHGPIPTPRDA</sequence>
<keyword evidence="3" id="KW-1185">Reference proteome</keyword>